<accession>X1I5C0</accession>
<gene>
    <name evidence="1" type="ORF">S03H2_26626</name>
</gene>
<organism evidence="1">
    <name type="scientific">marine sediment metagenome</name>
    <dbReference type="NCBI Taxonomy" id="412755"/>
    <lineage>
        <taxon>unclassified sequences</taxon>
        <taxon>metagenomes</taxon>
        <taxon>ecological metagenomes</taxon>
    </lineage>
</organism>
<dbReference type="EMBL" id="BARU01015528">
    <property type="protein sequence ID" value="GAH52763.1"/>
    <property type="molecule type" value="Genomic_DNA"/>
</dbReference>
<comment type="caution">
    <text evidence="1">The sequence shown here is derived from an EMBL/GenBank/DDBJ whole genome shotgun (WGS) entry which is preliminary data.</text>
</comment>
<sequence length="95" mass="10439">GGSLLSEDVGSPAESWRCQMEQEIRSLCNVEVLTRTTAFGLYDGNTVALVERRDAKVRQVIITLRARSIVFATGATERPLVFRNNDRPGVMLASA</sequence>
<protein>
    <recommendedName>
        <fullName evidence="2">FAD/NAD(P)-binding domain-containing protein</fullName>
    </recommendedName>
</protein>
<feature type="non-terminal residue" evidence="1">
    <location>
        <position position="95"/>
    </location>
</feature>
<dbReference type="InterPro" id="IPR036188">
    <property type="entry name" value="FAD/NAD-bd_sf"/>
</dbReference>
<dbReference type="Gene3D" id="3.50.50.60">
    <property type="entry name" value="FAD/NAD(P)-binding domain"/>
    <property type="match status" value="1"/>
</dbReference>
<feature type="non-terminal residue" evidence="1">
    <location>
        <position position="1"/>
    </location>
</feature>
<reference evidence="1" key="1">
    <citation type="journal article" date="2014" name="Front. Microbiol.">
        <title>High frequency of phylogenetically diverse reductive dehalogenase-homologous genes in deep subseafloor sedimentary metagenomes.</title>
        <authorList>
            <person name="Kawai M."/>
            <person name="Futagami T."/>
            <person name="Toyoda A."/>
            <person name="Takaki Y."/>
            <person name="Nishi S."/>
            <person name="Hori S."/>
            <person name="Arai W."/>
            <person name="Tsubouchi T."/>
            <person name="Morono Y."/>
            <person name="Uchiyama I."/>
            <person name="Ito T."/>
            <person name="Fujiyama A."/>
            <person name="Inagaki F."/>
            <person name="Takami H."/>
        </authorList>
    </citation>
    <scope>NUCLEOTIDE SEQUENCE</scope>
    <source>
        <strain evidence="1">Expedition CK06-06</strain>
    </source>
</reference>
<dbReference type="SUPFAM" id="SSF51905">
    <property type="entry name" value="FAD/NAD(P)-binding domain"/>
    <property type="match status" value="1"/>
</dbReference>
<name>X1I5C0_9ZZZZ</name>
<evidence type="ECO:0008006" key="2">
    <source>
        <dbReference type="Google" id="ProtNLM"/>
    </source>
</evidence>
<proteinExistence type="predicted"/>
<evidence type="ECO:0000313" key="1">
    <source>
        <dbReference type="EMBL" id="GAH52763.1"/>
    </source>
</evidence>
<dbReference type="AlphaFoldDB" id="X1I5C0"/>